<proteinExistence type="predicted"/>
<keyword evidence="3" id="KW-1185">Reference proteome</keyword>
<evidence type="ECO:0000313" key="3">
    <source>
        <dbReference type="Proteomes" id="UP001293593"/>
    </source>
</evidence>
<evidence type="ECO:0000256" key="1">
    <source>
        <dbReference type="SAM" id="SignalP"/>
    </source>
</evidence>
<organism evidence="2 3">
    <name type="scientific">Acacia crassicarpa</name>
    <name type="common">northern wattle</name>
    <dbReference type="NCBI Taxonomy" id="499986"/>
    <lineage>
        <taxon>Eukaryota</taxon>
        <taxon>Viridiplantae</taxon>
        <taxon>Streptophyta</taxon>
        <taxon>Embryophyta</taxon>
        <taxon>Tracheophyta</taxon>
        <taxon>Spermatophyta</taxon>
        <taxon>Magnoliopsida</taxon>
        <taxon>eudicotyledons</taxon>
        <taxon>Gunneridae</taxon>
        <taxon>Pentapetalae</taxon>
        <taxon>rosids</taxon>
        <taxon>fabids</taxon>
        <taxon>Fabales</taxon>
        <taxon>Fabaceae</taxon>
        <taxon>Caesalpinioideae</taxon>
        <taxon>mimosoid clade</taxon>
        <taxon>Acacieae</taxon>
        <taxon>Acacia</taxon>
    </lineage>
</organism>
<keyword evidence="1" id="KW-0732">Signal</keyword>
<reference evidence="2" key="1">
    <citation type="submission" date="2023-10" db="EMBL/GenBank/DDBJ databases">
        <title>Chromosome-level genome of the transformable northern wattle, Acacia crassicarpa.</title>
        <authorList>
            <person name="Massaro I."/>
            <person name="Sinha N.R."/>
            <person name="Poethig S."/>
            <person name="Leichty A.R."/>
        </authorList>
    </citation>
    <scope>NUCLEOTIDE SEQUENCE</scope>
    <source>
        <strain evidence="2">Acra3RX</strain>
        <tissue evidence="2">Leaf</tissue>
    </source>
</reference>
<sequence length="99" mass="10611">MKKQAKVVQAHAAAVALVVIVMQVSPVLGCSPSGRGCKDCIVNQMKQSCPPCSPILHCMARCLWGGTSRSVCIKKCDCNNGYPTLSDCKRCMLKCKCSC</sequence>
<feature type="signal peptide" evidence="1">
    <location>
        <begin position="1"/>
        <end position="29"/>
    </location>
</feature>
<comment type="caution">
    <text evidence="2">The sequence shown here is derived from an EMBL/GenBank/DDBJ whole genome shotgun (WGS) entry which is preliminary data.</text>
</comment>
<evidence type="ECO:0000313" key="2">
    <source>
        <dbReference type="EMBL" id="KAK4259099.1"/>
    </source>
</evidence>
<accession>A0AAE1JTN2</accession>
<dbReference type="AlphaFoldDB" id="A0AAE1JTN2"/>
<dbReference type="EMBL" id="JAWXYG010000011">
    <property type="protein sequence ID" value="KAK4259099.1"/>
    <property type="molecule type" value="Genomic_DNA"/>
</dbReference>
<dbReference type="Proteomes" id="UP001293593">
    <property type="component" value="Unassembled WGS sequence"/>
</dbReference>
<gene>
    <name evidence="2" type="ORF">QN277_005466</name>
</gene>
<protein>
    <submittedName>
        <fullName evidence="2">Uncharacterized protein</fullName>
    </submittedName>
</protein>
<name>A0AAE1JTN2_9FABA</name>
<feature type="chain" id="PRO_5042049255" evidence="1">
    <location>
        <begin position="30"/>
        <end position="99"/>
    </location>
</feature>